<evidence type="ECO:0000256" key="8">
    <source>
        <dbReference type="ARBA" id="ARBA00023170"/>
    </source>
</evidence>
<evidence type="ECO:0000256" key="5">
    <source>
        <dbReference type="ARBA" id="ARBA00023015"/>
    </source>
</evidence>
<dbReference type="GO" id="GO:0043565">
    <property type="term" value="F:sequence-specific DNA binding"/>
    <property type="evidence" value="ECO:0007669"/>
    <property type="project" value="InterPro"/>
</dbReference>
<keyword evidence="13" id="KW-1185">Reference proteome</keyword>
<proteinExistence type="inferred from homology"/>
<evidence type="ECO:0000256" key="1">
    <source>
        <dbReference type="ARBA" id="ARBA00005993"/>
    </source>
</evidence>
<dbReference type="Pfam" id="PF00104">
    <property type="entry name" value="Hormone_recep"/>
    <property type="match status" value="1"/>
</dbReference>
<dbReference type="Proteomes" id="UP000230233">
    <property type="component" value="Chromosome III"/>
</dbReference>
<dbReference type="EMBL" id="PDUG01000003">
    <property type="protein sequence ID" value="PIC40447.1"/>
    <property type="molecule type" value="Genomic_DNA"/>
</dbReference>
<reference evidence="13" key="1">
    <citation type="submission" date="2017-10" db="EMBL/GenBank/DDBJ databases">
        <title>Rapid genome shrinkage in a self-fertile nematode reveals novel sperm competition proteins.</title>
        <authorList>
            <person name="Yin D."/>
            <person name="Schwarz E.M."/>
            <person name="Thomas C.G."/>
            <person name="Felde R.L."/>
            <person name="Korf I.F."/>
            <person name="Cutter A.D."/>
            <person name="Schartner C.M."/>
            <person name="Ralston E.J."/>
            <person name="Meyer B.J."/>
            <person name="Haag E.S."/>
        </authorList>
    </citation>
    <scope>NUCLEOTIDE SEQUENCE [LARGE SCALE GENOMIC DNA]</scope>
    <source>
        <strain evidence="13">JU1422</strain>
    </source>
</reference>
<dbReference type="SUPFAM" id="SSF48508">
    <property type="entry name" value="Nuclear receptor ligand-binding domain"/>
    <property type="match status" value="1"/>
</dbReference>
<dbReference type="SMART" id="SM00399">
    <property type="entry name" value="ZnF_C4"/>
    <property type="match status" value="1"/>
</dbReference>
<dbReference type="InterPro" id="IPR001628">
    <property type="entry name" value="Znf_hrmn_rcpt"/>
</dbReference>
<evidence type="ECO:0000256" key="7">
    <source>
        <dbReference type="ARBA" id="ARBA00023163"/>
    </source>
</evidence>
<dbReference type="InterPro" id="IPR035500">
    <property type="entry name" value="NHR-like_dom_sf"/>
</dbReference>
<dbReference type="SMART" id="SM00430">
    <property type="entry name" value="HOLI"/>
    <property type="match status" value="1"/>
</dbReference>
<dbReference type="GO" id="GO:0003700">
    <property type="term" value="F:DNA-binding transcription factor activity"/>
    <property type="evidence" value="ECO:0007669"/>
    <property type="project" value="InterPro"/>
</dbReference>
<feature type="domain" description="Nuclear receptor" evidence="10">
    <location>
        <begin position="11"/>
        <end position="85"/>
    </location>
</feature>
<evidence type="ECO:0000256" key="4">
    <source>
        <dbReference type="ARBA" id="ARBA00022833"/>
    </source>
</evidence>
<keyword evidence="8" id="KW-0675">Receptor</keyword>
<evidence type="ECO:0000256" key="2">
    <source>
        <dbReference type="ARBA" id="ARBA00022723"/>
    </source>
</evidence>
<sequence length="352" mass="40107">MSWSLVKPPVVTECPACKGQNGKAVQFFYGGYCCLACVSFFRRHYNVDPKPCLTGGNCNPAERKCPSCRLKTIRSSGMIHTQERPALPPTPPTPPGFNLAAIISGLKDMDICRDRLFRTNVSMENISLDTLISKPLHKQLLIKRTPKMNLDFYDWATMDQISAIDFMKKFEFVGQLNAQTELPFFIKRNYVKFIILINAVRNLKTAGNVVEYPGGVDVFPDEVKKYYQNNLHLLASVRCKLLARLRELKITNEEFLLLGAIVICDPSNQKLKPASRDLISQYQKMFNNALLQYCLYKDSKHGPARFIEILGIVHLINTSFMEFGNIWLPYLAHEQPNVKQLFTDFLVLVNSN</sequence>
<comment type="caution">
    <text evidence="12">The sequence shown here is derived from an EMBL/GenBank/DDBJ whole genome shotgun (WGS) entry which is preliminary data.</text>
</comment>
<evidence type="ECO:0000259" key="11">
    <source>
        <dbReference type="PROSITE" id="PS51843"/>
    </source>
</evidence>
<dbReference type="InterPro" id="IPR013088">
    <property type="entry name" value="Znf_NHR/GATA"/>
</dbReference>
<dbReference type="Gene3D" id="3.30.50.10">
    <property type="entry name" value="Erythroid Transcription Factor GATA-1, subunit A"/>
    <property type="match status" value="1"/>
</dbReference>
<name>A0A2G5ULP7_9PELO</name>
<comment type="similarity">
    <text evidence="1">Belongs to the nuclear hormone receptor family.</text>
</comment>
<evidence type="ECO:0000256" key="6">
    <source>
        <dbReference type="ARBA" id="ARBA00023125"/>
    </source>
</evidence>
<evidence type="ECO:0000256" key="3">
    <source>
        <dbReference type="ARBA" id="ARBA00022771"/>
    </source>
</evidence>
<evidence type="ECO:0000313" key="13">
    <source>
        <dbReference type="Proteomes" id="UP000230233"/>
    </source>
</evidence>
<keyword evidence="7" id="KW-0804">Transcription</keyword>
<dbReference type="AlphaFoldDB" id="A0A2G5ULP7"/>
<feature type="domain" description="NR LBD" evidence="11">
    <location>
        <begin position="112"/>
        <end position="352"/>
    </location>
</feature>
<protein>
    <recommendedName>
        <fullName evidence="14">NR LBD domain-containing protein</fullName>
    </recommendedName>
</protein>
<evidence type="ECO:0008006" key="14">
    <source>
        <dbReference type="Google" id="ProtNLM"/>
    </source>
</evidence>
<keyword evidence="4" id="KW-0862">Zinc</keyword>
<dbReference type="OrthoDB" id="5789396at2759"/>
<dbReference type="PANTHER" id="PTHR45886">
    <property type="entry name" value="NUCLEAR HORMONE RECEPTOR FAMILY-RELATED-RELATED"/>
    <property type="match status" value="1"/>
</dbReference>
<dbReference type="PROSITE" id="PS51843">
    <property type="entry name" value="NR_LBD"/>
    <property type="match status" value="1"/>
</dbReference>
<dbReference type="SUPFAM" id="SSF57716">
    <property type="entry name" value="Glucocorticoid receptor-like (DNA-binding domain)"/>
    <property type="match status" value="1"/>
</dbReference>
<keyword evidence="6" id="KW-0238">DNA-binding</keyword>
<evidence type="ECO:0000313" key="12">
    <source>
        <dbReference type="EMBL" id="PIC40447.1"/>
    </source>
</evidence>
<evidence type="ECO:0000259" key="10">
    <source>
        <dbReference type="PROSITE" id="PS51030"/>
    </source>
</evidence>
<gene>
    <name evidence="12" type="primary">Cnig_chr_III.g11786</name>
    <name evidence="12" type="ORF">B9Z55_011786</name>
</gene>
<dbReference type="PROSITE" id="PS51030">
    <property type="entry name" value="NUCLEAR_REC_DBD_2"/>
    <property type="match status" value="1"/>
</dbReference>
<dbReference type="InterPro" id="IPR000536">
    <property type="entry name" value="Nucl_hrmn_rcpt_lig-bd"/>
</dbReference>
<accession>A0A2G5ULP7</accession>
<evidence type="ECO:0000256" key="9">
    <source>
        <dbReference type="ARBA" id="ARBA00023242"/>
    </source>
</evidence>
<keyword evidence="5" id="KW-0805">Transcription regulation</keyword>
<organism evidence="12 13">
    <name type="scientific">Caenorhabditis nigoni</name>
    <dbReference type="NCBI Taxonomy" id="1611254"/>
    <lineage>
        <taxon>Eukaryota</taxon>
        <taxon>Metazoa</taxon>
        <taxon>Ecdysozoa</taxon>
        <taxon>Nematoda</taxon>
        <taxon>Chromadorea</taxon>
        <taxon>Rhabditida</taxon>
        <taxon>Rhabditina</taxon>
        <taxon>Rhabditomorpha</taxon>
        <taxon>Rhabditoidea</taxon>
        <taxon>Rhabditidae</taxon>
        <taxon>Peloderinae</taxon>
        <taxon>Caenorhabditis</taxon>
    </lineage>
</organism>
<keyword evidence="2" id="KW-0479">Metal-binding</keyword>
<dbReference type="PANTHER" id="PTHR45886:SF9">
    <property type="entry name" value="NR LBD DOMAIN-CONTAINING PROTEIN-RELATED"/>
    <property type="match status" value="1"/>
</dbReference>
<dbReference type="Gene3D" id="1.10.565.10">
    <property type="entry name" value="Retinoid X Receptor"/>
    <property type="match status" value="1"/>
</dbReference>
<dbReference type="GO" id="GO:0008270">
    <property type="term" value="F:zinc ion binding"/>
    <property type="evidence" value="ECO:0007669"/>
    <property type="project" value="UniProtKB-KW"/>
</dbReference>
<keyword evidence="9" id="KW-0539">Nucleus</keyword>
<keyword evidence="3" id="KW-0863">Zinc-finger</keyword>